<feature type="transmembrane region" description="Helical" evidence="1">
    <location>
        <begin position="60"/>
        <end position="80"/>
    </location>
</feature>
<accession>A0A9D2R7G0</accession>
<evidence type="ECO:0000313" key="3">
    <source>
        <dbReference type="Proteomes" id="UP000823850"/>
    </source>
</evidence>
<reference evidence="2" key="2">
    <citation type="submission" date="2021-04" db="EMBL/GenBank/DDBJ databases">
        <authorList>
            <person name="Gilroy R."/>
        </authorList>
    </citation>
    <scope>NUCLEOTIDE SEQUENCE</scope>
    <source>
        <strain evidence="2">ChiW19-6364</strain>
    </source>
</reference>
<organism evidence="2 3">
    <name type="scientific">Candidatus Blautia stercoripullorum</name>
    <dbReference type="NCBI Taxonomy" id="2838502"/>
    <lineage>
        <taxon>Bacteria</taxon>
        <taxon>Bacillati</taxon>
        <taxon>Bacillota</taxon>
        <taxon>Clostridia</taxon>
        <taxon>Lachnospirales</taxon>
        <taxon>Lachnospiraceae</taxon>
        <taxon>Blautia</taxon>
    </lineage>
</organism>
<feature type="transmembrane region" description="Helical" evidence="1">
    <location>
        <begin position="86"/>
        <end position="108"/>
    </location>
</feature>
<dbReference type="EMBL" id="DWUX01000133">
    <property type="protein sequence ID" value="HJD39815.1"/>
    <property type="molecule type" value="Genomic_DNA"/>
</dbReference>
<name>A0A9D2R7G0_9FIRM</name>
<keyword evidence="1" id="KW-0812">Transmembrane</keyword>
<dbReference type="Proteomes" id="UP000823850">
    <property type="component" value="Unassembled WGS sequence"/>
</dbReference>
<gene>
    <name evidence="2" type="ORF">H9913_07280</name>
</gene>
<proteinExistence type="predicted"/>
<feature type="transmembrane region" description="Helical" evidence="1">
    <location>
        <begin position="129"/>
        <end position="151"/>
    </location>
</feature>
<sequence length="252" mass="28471">MNKRELCSILQNQTANPKRLKETQQMCSALLEEQMKLDLIPEERTNFWQFLSDVMRHTGWRLWVTQGILLLLICAGIFSVPESPQIIPVFIPLFVLACLPSFYQSAVFGMREIEAVTRASSAQIILAKLVLAGASQIICLTVICWFAIFAAEYPVTLIQLILYVAVPLLACLILTLWNMRTRDRYAMQFSILSCLGASIFAGILAHWLPALYEISALGVWIITFVIFAGFFIKELSLLIKTWKEGKIYGTVS</sequence>
<feature type="transmembrane region" description="Helical" evidence="1">
    <location>
        <begin position="157"/>
        <end position="177"/>
    </location>
</feature>
<reference evidence="2" key="1">
    <citation type="journal article" date="2021" name="PeerJ">
        <title>Extensive microbial diversity within the chicken gut microbiome revealed by metagenomics and culture.</title>
        <authorList>
            <person name="Gilroy R."/>
            <person name="Ravi A."/>
            <person name="Getino M."/>
            <person name="Pursley I."/>
            <person name="Horton D.L."/>
            <person name="Alikhan N.F."/>
            <person name="Baker D."/>
            <person name="Gharbi K."/>
            <person name="Hall N."/>
            <person name="Watson M."/>
            <person name="Adriaenssens E.M."/>
            <person name="Foster-Nyarko E."/>
            <person name="Jarju S."/>
            <person name="Secka A."/>
            <person name="Antonio M."/>
            <person name="Oren A."/>
            <person name="Chaudhuri R.R."/>
            <person name="La Ragione R."/>
            <person name="Hildebrand F."/>
            <person name="Pallen M.J."/>
        </authorList>
    </citation>
    <scope>NUCLEOTIDE SEQUENCE</scope>
    <source>
        <strain evidence="2">ChiW19-6364</strain>
    </source>
</reference>
<evidence type="ECO:0000313" key="2">
    <source>
        <dbReference type="EMBL" id="HJD39815.1"/>
    </source>
</evidence>
<dbReference type="AlphaFoldDB" id="A0A9D2R7G0"/>
<keyword evidence="1" id="KW-0472">Membrane</keyword>
<comment type="caution">
    <text evidence="2">The sequence shown here is derived from an EMBL/GenBank/DDBJ whole genome shotgun (WGS) entry which is preliminary data.</text>
</comment>
<protein>
    <submittedName>
        <fullName evidence="2">Uncharacterized protein</fullName>
    </submittedName>
</protein>
<feature type="transmembrane region" description="Helical" evidence="1">
    <location>
        <begin position="189"/>
        <end position="208"/>
    </location>
</feature>
<evidence type="ECO:0000256" key="1">
    <source>
        <dbReference type="SAM" id="Phobius"/>
    </source>
</evidence>
<feature type="transmembrane region" description="Helical" evidence="1">
    <location>
        <begin position="214"/>
        <end position="232"/>
    </location>
</feature>
<keyword evidence="1" id="KW-1133">Transmembrane helix</keyword>